<name>A0A6G1ICJ2_9PLEO</name>
<sequence length="64" mass="6909">MQRSTRLLSLLVSTERSYPPESAGTLRPVRLGVAVRTGMRGCEVQEAGKVPALPVNESNEMPQG</sequence>
<gene>
    <name evidence="1" type="ORF">K458DRAFT_425338</name>
</gene>
<evidence type="ECO:0000313" key="2">
    <source>
        <dbReference type="Proteomes" id="UP000799291"/>
    </source>
</evidence>
<dbReference type="EMBL" id="MU005659">
    <property type="protein sequence ID" value="KAF2675629.1"/>
    <property type="molecule type" value="Genomic_DNA"/>
</dbReference>
<dbReference type="Proteomes" id="UP000799291">
    <property type="component" value="Unassembled WGS sequence"/>
</dbReference>
<evidence type="ECO:0000313" key="1">
    <source>
        <dbReference type="EMBL" id="KAF2675629.1"/>
    </source>
</evidence>
<reference evidence="1" key="1">
    <citation type="journal article" date="2020" name="Stud. Mycol.">
        <title>101 Dothideomycetes genomes: a test case for predicting lifestyles and emergence of pathogens.</title>
        <authorList>
            <person name="Haridas S."/>
            <person name="Albert R."/>
            <person name="Binder M."/>
            <person name="Bloem J."/>
            <person name="Labutti K."/>
            <person name="Salamov A."/>
            <person name="Andreopoulos B."/>
            <person name="Baker S."/>
            <person name="Barry K."/>
            <person name="Bills G."/>
            <person name="Bluhm B."/>
            <person name="Cannon C."/>
            <person name="Castanera R."/>
            <person name="Culley D."/>
            <person name="Daum C."/>
            <person name="Ezra D."/>
            <person name="Gonzalez J."/>
            <person name="Henrissat B."/>
            <person name="Kuo A."/>
            <person name="Liang C."/>
            <person name="Lipzen A."/>
            <person name="Lutzoni F."/>
            <person name="Magnuson J."/>
            <person name="Mondo S."/>
            <person name="Nolan M."/>
            <person name="Ohm R."/>
            <person name="Pangilinan J."/>
            <person name="Park H.-J."/>
            <person name="Ramirez L."/>
            <person name="Alfaro M."/>
            <person name="Sun H."/>
            <person name="Tritt A."/>
            <person name="Yoshinaga Y."/>
            <person name="Zwiers L.-H."/>
            <person name="Turgeon B."/>
            <person name="Goodwin S."/>
            <person name="Spatafora J."/>
            <person name="Crous P."/>
            <person name="Grigoriev I."/>
        </authorList>
    </citation>
    <scope>NUCLEOTIDE SEQUENCE</scope>
    <source>
        <strain evidence="1">CBS 122367</strain>
    </source>
</reference>
<organism evidence="1 2">
    <name type="scientific">Lentithecium fluviatile CBS 122367</name>
    <dbReference type="NCBI Taxonomy" id="1168545"/>
    <lineage>
        <taxon>Eukaryota</taxon>
        <taxon>Fungi</taxon>
        <taxon>Dikarya</taxon>
        <taxon>Ascomycota</taxon>
        <taxon>Pezizomycotina</taxon>
        <taxon>Dothideomycetes</taxon>
        <taxon>Pleosporomycetidae</taxon>
        <taxon>Pleosporales</taxon>
        <taxon>Massarineae</taxon>
        <taxon>Lentitheciaceae</taxon>
        <taxon>Lentithecium</taxon>
    </lineage>
</organism>
<accession>A0A6G1ICJ2</accession>
<protein>
    <submittedName>
        <fullName evidence="1">Uncharacterized protein</fullName>
    </submittedName>
</protein>
<dbReference type="AlphaFoldDB" id="A0A6G1ICJ2"/>
<keyword evidence="2" id="KW-1185">Reference proteome</keyword>
<proteinExistence type="predicted"/>